<protein>
    <submittedName>
        <fullName evidence="1">Uncharacterized protein</fullName>
    </submittedName>
</protein>
<gene>
    <name evidence="1" type="ORF">CORC01_00292</name>
</gene>
<dbReference type="Proteomes" id="UP000176998">
    <property type="component" value="Unassembled WGS sequence"/>
</dbReference>
<evidence type="ECO:0000313" key="2">
    <source>
        <dbReference type="Proteomes" id="UP000176998"/>
    </source>
</evidence>
<dbReference type="EMBL" id="MJBS01000002">
    <property type="protein sequence ID" value="OHF04440.1"/>
    <property type="molecule type" value="Genomic_DNA"/>
</dbReference>
<reference evidence="1 2" key="1">
    <citation type="submission" date="2016-09" db="EMBL/GenBank/DDBJ databases">
        <authorList>
            <person name="Capua I."/>
            <person name="De Benedictis P."/>
            <person name="Joannis T."/>
            <person name="Lombin L.H."/>
            <person name="Cattoli G."/>
        </authorList>
    </citation>
    <scope>NUCLEOTIDE SEQUENCE [LARGE SCALE GENOMIC DNA]</scope>
    <source>
        <strain evidence="1 2">IMI 309357</strain>
    </source>
</reference>
<dbReference type="AlphaFoldDB" id="A0A1G4BSQ9"/>
<keyword evidence="2" id="KW-1185">Reference proteome</keyword>
<comment type="caution">
    <text evidence="1">The sequence shown here is derived from an EMBL/GenBank/DDBJ whole genome shotgun (WGS) entry which is preliminary data.</text>
</comment>
<name>A0A1G4BSQ9_9PEZI</name>
<dbReference type="GeneID" id="34553460"/>
<accession>A0A1G4BSQ9</accession>
<dbReference type="RefSeq" id="XP_022481575.1">
    <property type="nucleotide sequence ID" value="XM_022611950.1"/>
</dbReference>
<proteinExistence type="predicted"/>
<sequence length="171" mass="18879">MAPVVEPADARTRRALAKIWLPPSAARYIDMFNGTVYNGGQELVIRLSGRRWVVPFISGLGAELRRYIKVSLGGAMLPESEARVYLGNEEGKELAPGIVAEVQNPTRASTDEAIVIELTENTQLSRTDHTDIFRQLLPGYVNRVCAQGQAFCHPQQPQTDCSKDGRASERI</sequence>
<evidence type="ECO:0000313" key="1">
    <source>
        <dbReference type="EMBL" id="OHF04440.1"/>
    </source>
</evidence>
<dbReference type="OrthoDB" id="1334205at2759"/>
<organism evidence="1 2">
    <name type="scientific">Colletotrichum orchidophilum</name>
    <dbReference type="NCBI Taxonomy" id="1209926"/>
    <lineage>
        <taxon>Eukaryota</taxon>
        <taxon>Fungi</taxon>
        <taxon>Dikarya</taxon>
        <taxon>Ascomycota</taxon>
        <taxon>Pezizomycotina</taxon>
        <taxon>Sordariomycetes</taxon>
        <taxon>Hypocreomycetidae</taxon>
        <taxon>Glomerellales</taxon>
        <taxon>Glomerellaceae</taxon>
        <taxon>Colletotrichum</taxon>
    </lineage>
</organism>